<dbReference type="Proteomes" id="UP000295600">
    <property type="component" value="Unassembled WGS sequence"/>
</dbReference>
<evidence type="ECO:0000313" key="1">
    <source>
        <dbReference type="EMBL" id="TCO86114.1"/>
    </source>
</evidence>
<accession>A0A4R2LKH5</accession>
<dbReference type="AlphaFoldDB" id="A0A4R2LKH5"/>
<sequence length="29" mass="3490">MFFDFNQKAKRIYEKLGVEINEEIKTLQG</sequence>
<gene>
    <name evidence="1" type="ORF">EV202_1456</name>
</gene>
<protein>
    <submittedName>
        <fullName evidence="1">Uncharacterized protein</fullName>
    </submittedName>
</protein>
<organism evidence="1 2">
    <name type="scientific">Prevotella heparinolytica</name>
    <dbReference type="NCBI Taxonomy" id="28113"/>
    <lineage>
        <taxon>Bacteria</taxon>
        <taxon>Pseudomonadati</taxon>
        <taxon>Bacteroidota</taxon>
        <taxon>Bacteroidia</taxon>
        <taxon>Bacteroidales</taxon>
        <taxon>Bacteroidaceae</taxon>
        <taxon>Bacteroides</taxon>
    </lineage>
</organism>
<evidence type="ECO:0000313" key="2">
    <source>
        <dbReference type="Proteomes" id="UP000295600"/>
    </source>
</evidence>
<proteinExistence type="predicted"/>
<name>A0A4R2LKH5_9BACE</name>
<dbReference type="EMBL" id="SLXB01000045">
    <property type="protein sequence ID" value="TCO86114.1"/>
    <property type="molecule type" value="Genomic_DNA"/>
</dbReference>
<comment type="caution">
    <text evidence="1">The sequence shown here is derived from an EMBL/GenBank/DDBJ whole genome shotgun (WGS) entry which is preliminary data.</text>
</comment>
<reference evidence="1 2" key="1">
    <citation type="submission" date="2019-03" db="EMBL/GenBank/DDBJ databases">
        <title>Genomic Encyclopedia of Type Strains, Phase IV (KMG-IV): sequencing the most valuable type-strain genomes for metagenomic binning, comparative biology and taxonomic classification.</title>
        <authorList>
            <person name="Goeker M."/>
        </authorList>
    </citation>
    <scope>NUCLEOTIDE SEQUENCE [LARGE SCALE GENOMIC DNA]</scope>
    <source>
        <strain evidence="1 2">DSM 23917</strain>
    </source>
</reference>